<accession>F7H9M4</accession>
<dbReference type="InterPro" id="IPR029274">
    <property type="entry name" value="DUF4615"/>
</dbReference>
<dbReference type="STRING" id="9483.ENSCJAP00000039783"/>
<reference evidence="3" key="2">
    <citation type="submission" date="2025-08" db="UniProtKB">
        <authorList>
            <consortium name="Ensembl"/>
        </authorList>
    </citation>
    <scope>IDENTIFICATION</scope>
</reference>
<dbReference type="eggNOG" id="ENOG502S1RU">
    <property type="taxonomic scope" value="Eukaryota"/>
</dbReference>
<organism evidence="3 4">
    <name type="scientific">Callithrix jacchus</name>
    <name type="common">White-tufted-ear marmoset</name>
    <name type="synonym">Simia Jacchus</name>
    <dbReference type="NCBI Taxonomy" id="9483"/>
    <lineage>
        <taxon>Eukaryota</taxon>
        <taxon>Metazoa</taxon>
        <taxon>Chordata</taxon>
        <taxon>Craniata</taxon>
        <taxon>Vertebrata</taxon>
        <taxon>Euteleostomi</taxon>
        <taxon>Mammalia</taxon>
        <taxon>Eutheria</taxon>
        <taxon>Euarchontoglires</taxon>
        <taxon>Primates</taxon>
        <taxon>Haplorrhini</taxon>
        <taxon>Platyrrhini</taxon>
        <taxon>Cebidae</taxon>
        <taxon>Callitrichinae</taxon>
        <taxon>Callithrix</taxon>
        <taxon>Callithrix</taxon>
    </lineage>
</organism>
<dbReference type="GeneTree" id="ENSGT00390000000306"/>
<reference evidence="3" key="3">
    <citation type="submission" date="2025-09" db="UniProtKB">
        <authorList>
            <consortium name="Ensembl"/>
        </authorList>
    </citation>
    <scope>IDENTIFICATION</scope>
</reference>
<evidence type="ECO:0000256" key="2">
    <source>
        <dbReference type="SAM" id="MobiDB-lite"/>
    </source>
</evidence>
<dbReference type="Proteomes" id="UP000008225">
    <property type="component" value="Chromosome 16"/>
</dbReference>
<dbReference type="PANTHER" id="PTHR13602:SF2">
    <property type="entry name" value="UPF0488 PROTEIN C8ORF33"/>
    <property type="match status" value="1"/>
</dbReference>
<protein>
    <submittedName>
        <fullName evidence="3">Chromosome 8 open reading frame 33</fullName>
    </submittedName>
</protein>
<evidence type="ECO:0000313" key="3">
    <source>
        <dbReference type="Ensembl" id="ENSCJAP00000039783.4"/>
    </source>
</evidence>
<gene>
    <name evidence="3" type="primary">C8orf33</name>
    <name evidence="3" type="synonym">C16H8orf33</name>
</gene>
<evidence type="ECO:0000256" key="1">
    <source>
        <dbReference type="ARBA" id="ARBA00005707"/>
    </source>
</evidence>
<name>F7H9M4_CALJA</name>
<comment type="similarity">
    <text evidence="1">Belongs to the UPF0488 family.</text>
</comment>
<sequence length="292" mass="31473">MAALGHPAGEAAAAPGPGTPCASRRHLLPDPVSSARNPSAVCLCPGQPTGSNTVSKVHPLGDEGSAASKKQKKKKTRNRASVANGGEKASEKPAPEEVPLSAEAQAQQLAQELAWCVEQLELGLKRQKATLKQKEQAIGAIRALRSKRTPLPQKRLLMHSLFGDYRAQMEAEWREALRALRGAAYSAQVHPVDEATRKKSQRVCRPRPLGRAEATLETALPDEEFRWSLALSPSLECNAMIQAHCNFCLLSSSNSPASAFLVAGITGMSHHAQLSFCIFSRDRVSSCWPGWS</sequence>
<dbReference type="FunCoup" id="F7H9M4">
    <property type="interactions" value="1450"/>
</dbReference>
<feature type="compositionally biased region" description="Low complexity" evidence="2">
    <location>
        <begin position="1"/>
        <end position="22"/>
    </location>
</feature>
<dbReference type="HOGENOM" id="CLU_082144_1_1_1"/>
<feature type="compositionally biased region" description="Basic residues" evidence="2">
    <location>
        <begin position="69"/>
        <end position="78"/>
    </location>
</feature>
<keyword evidence="4" id="KW-1185">Reference proteome</keyword>
<dbReference type="OMA" id="CLCAGQP"/>
<dbReference type="AlphaFoldDB" id="F7H9M4"/>
<dbReference type="PANTHER" id="PTHR13602">
    <property type="entry name" value="UPF0488 PROTEIN C8ORF33"/>
    <property type="match status" value="1"/>
</dbReference>
<dbReference type="Bgee" id="ENSCJAG00000021378">
    <property type="expression patterns" value="Expressed in frontal cortex and 6 other cell types or tissues"/>
</dbReference>
<dbReference type="Ensembl" id="ENSCJAT00000042032.5">
    <property type="protein sequence ID" value="ENSCJAP00000039783.4"/>
    <property type="gene ID" value="ENSCJAG00000021378.5"/>
</dbReference>
<reference evidence="3" key="1">
    <citation type="submission" date="2009-03" db="EMBL/GenBank/DDBJ databases">
        <authorList>
            <person name="Warren W."/>
            <person name="Ye L."/>
            <person name="Minx P."/>
            <person name="Worley K."/>
            <person name="Gibbs R."/>
            <person name="Wilson R.K."/>
        </authorList>
    </citation>
    <scope>NUCLEOTIDE SEQUENCE [LARGE SCALE GENOMIC DNA]</scope>
</reference>
<evidence type="ECO:0000313" key="4">
    <source>
        <dbReference type="Proteomes" id="UP000008225"/>
    </source>
</evidence>
<feature type="region of interest" description="Disordered" evidence="2">
    <location>
        <begin position="1"/>
        <end position="100"/>
    </location>
</feature>
<proteinExistence type="inferred from homology"/>
<dbReference type="InParanoid" id="F7H9M4"/>
<dbReference type="Pfam" id="PF15393">
    <property type="entry name" value="DUF4615"/>
    <property type="match status" value="1"/>
</dbReference>